<keyword evidence="1" id="KW-0472">Membrane</keyword>
<evidence type="ECO:0000256" key="1">
    <source>
        <dbReference type="SAM" id="Phobius"/>
    </source>
</evidence>
<keyword evidence="1" id="KW-0812">Transmembrane</keyword>
<evidence type="ECO:0000313" key="2">
    <source>
        <dbReference type="EMBL" id="CDX22012.1"/>
    </source>
</evidence>
<dbReference type="AlphaFoldDB" id="A0A090DY32"/>
<feature type="transmembrane region" description="Helical" evidence="1">
    <location>
        <begin position="27"/>
        <end position="48"/>
    </location>
</feature>
<sequence length="88" mass="9932">MLRTEIRGVAAAEPEAMNWPYLRRGDICGIIIMAVVLAAIVLVGLLFLRLGQQNFGFGPEWQCIRMEKGDPICVKLVEKDASTKERWK</sequence>
<reference evidence="3" key="1">
    <citation type="submission" date="2014-08" db="EMBL/GenBank/DDBJ databases">
        <authorList>
            <person name="Moulin L."/>
        </authorList>
    </citation>
    <scope>NUCLEOTIDE SEQUENCE [LARGE SCALE GENOMIC DNA]</scope>
</reference>
<accession>A0A090DY32</accession>
<dbReference type="EMBL" id="CCMZ01000033">
    <property type="protein sequence ID" value="CDX22012.1"/>
    <property type="molecule type" value="Genomic_DNA"/>
</dbReference>
<name>A0A090DY32_MESPL</name>
<gene>
    <name evidence="2" type="ORF">MPL3356_390090</name>
</gene>
<keyword evidence="1" id="KW-1133">Transmembrane helix</keyword>
<keyword evidence="3" id="KW-1185">Reference proteome</keyword>
<evidence type="ECO:0000313" key="3">
    <source>
        <dbReference type="Proteomes" id="UP000045285"/>
    </source>
</evidence>
<dbReference type="Proteomes" id="UP000045285">
    <property type="component" value="Unassembled WGS sequence"/>
</dbReference>
<protein>
    <submittedName>
        <fullName evidence="2">Uncharacterized protein</fullName>
    </submittedName>
</protein>
<organism evidence="2 3">
    <name type="scientific">Mesorhizobium plurifarium</name>
    <dbReference type="NCBI Taxonomy" id="69974"/>
    <lineage>
        <taxon>Bacteria</taxon>
        <taxon>Pseudomonadati</taxon>
        <taxon>Pseudomonadota</taxon>
        <taxon>Alphaproteobacteria</taxon>
        <taxon>Hyphomicrobiales</taxon>
        <taxon>Phyllobacteriaceae</taxon>
        <taxon>Mesorhizobium</taxon>
    </lineage>
</organism>
<proteinExistence type="predicted"/>